<dbReference type="EMBL" id="LXQA010042116">
    <property type="protein sequence ID" value="MCI00065.1"/>
    <property type="molecule type" value="Genomic_DNA"/>
</dbReference>
<gene>
    <name evidence="1" type="ORF">A2U01_0021081</name>
</gene>
<sequence>NFVVVDESGKKEALESGSKVGCIVVQVLVYAQCIPVINLGGEVGCMIK</sequence>
<evidence type="ECO:0000313" key="1">
    <source>
        <dbReference type="EMBL" id="MCI00065.1"/>
    </source>
</evidence>
<evidence type="ECO:0000313" key="2">
    <source>
        <dbReference type="Proteomes" id="UP000265520"/>
    </source>
</evidence>
<protein>
    <submittedName>
        <fullName evidence="1">Nucleic acid-binding OB-fold-like protein</fullName>
    </submittedName>
</protein>
<keyword evidence="2" id="KW-1185">Reference proteome</keyword>
<comment type="caution">
    <text evidence="1">The sequence shown here is derived from an EMBL/GenBank/DDBJ whole genome shotgun (WGS) entry which is preliminary data.</text>
</comment>
<proteinExistence type="predicted"/>
<dbReference type="AlphaFoldDB" id="A0A392NNL2"/>
<reference evidence="1 2" key="1">
    <citation type="journal article" date="2018" name="Front. Plant Sci.">
        <title>Red Clover (Trifolium pratense) and Zigzag Clover (T. medium) - A Picture of Genomic Similarities and Differences.</title>
        <authorList>
            <person name="Dluhosova J."/>
            <person name="Istvanek J."/>
            <person name="Nedelnik J."/>
            <person name="Repkova J."/>
        </authorList>
    </citation>
    <scope>NUCLEOTIDE SEQUENCE [LARGE SCALE GENOMIC DNA]</scope>
    <source>
        <strain evidence="2">cv. 10/8</strain>
        <tissue evidence="1">Leaf</tissue>
    </source>
</reference>
<organism evidence="1 2">
    <name type="scientific">Trifolium medium</name>
    <dbReference type="NCBI Taxonomy" id="97028"/>
    <lineage>
        <taxon>Eukaryota</taxon>
        <taxon>Viridiplantae</taxon>
        <taxon>Streptophyta</taxon>
        <taxon>Embryophyta</taxon>
        <taxon>Tracheophyta</taxon>
        <taxon>Spermatophyta</taxon>
        <taxon>Magnoliopsida</taxon>
        <taxon>eudicotyledons</taxon>
        <taxon>Gunneridae</taxon>
        <taxon>Pentapetalae</taxon>
        <taxon>rosids</taxon>
        <taxon>fabids</taxon>
        <taxon>Fabales</taxon>
        <taxon>Fabaceae</taxon>
        <taxon>Papilionoideae</taxon>
        <taxon>50 kb inversion clade</taxon>
        <taxon>NPAAA clade</taxon>
        <taxon>Hologalegina</taxon>
        <taxon>IRL clade</taxon>
        <taxon>Trifolieae</taxon>
        <taxon>Trifolium</taxon>
    </lineage>
</organism>
<accession>A0A392NNL2</accession>
<feature type="non-terminal residue" evidence="1">
    <location>
        <position position="1"/>
    </location>
</feature>
<dbReference type="Proteomes" id="UP000265520">
    <property type="component" value="Unassembled WGS sequence"/>
</dbReference>
<name>A0A392NNL2_9FABA</name>